<evidence type="ECO:0000313" key="1">
    <source>
        <dbReference type="EMBL" id="KAH7655470.1"/>
    </source>
</evidence>
<gene>
    <name evidence="1" type="ORF">IHE45_18G012700</name>
</gene>
<accession>A0ACB7U5C8</accession>
<dbReference type="Proteomes" id="UP000827976">
    <property type="component" value="Chromosome 18"/>
</dbReference>
<evidence type="ECO:0000313" key="2">
    <source>
        <dbReference type="Proteomes" id="UP000827976"/>
    </source>
</evidence>
<reference evidence="2" key="1">
    <citation type="journal article" date="2022" name="Nat. Commun.">
        <title>Chromosome evolution and the genetic basis of agronomically important traits in greater yam.</title>
        <authorList>
            <person name="Bredeson J.V."/>
            <person name="Lyons J.B."/>
            <person name="Oniyinde I.O."/>
            <person name="Okereke N.R."/>
            <person name="Kolade O."/>
            <person name="Nnabue I."/>
            <person name="Nwadili C.O."/>
            <person name="Hribova E."/>
            <person name="Parker M."/>
            <person name="Nwogha J."/>
            <person name="Shu S."/>
            <person name="Carlson J."/>
            <person name="Kariba R."/>
            <person name="Muthemba S."/>
            <person name="Knop K."/>
            <person name="Barton G.J."/>
            <person name="Sherwood A.V."/>
            <person name="Lopez-Montes A."/>
            <person name="Asiedu R."/>
            <person name="Jamnadass R."/>
            <person name="Muchugi A."/>
            <person name="Goodstein D."/>
            <person name="Egesi C.N."/>
            <person name="Featherston J."/>
            <person name="Asfaw A."/>
            <person name="Simpson G.G."/>
            <person name="Dolezel J."/>
            <person name="Hendre P.S."/>
            <person name="Van Deynze A."/>
            <person name="Kumar P.L."/>
            <person name="Obidiegwu J.E."/>
            <person name="Bhattacharjee R."/>
            <person name="Rokhsar D.S."/>
        </authorList>
    </citation>
    <scope>NUCLEOTIDE SEQUENCE [LARGE SCALE GENOMIC DNA]</scope>
    <source>
        <strain evidence="2">cv. TDa95/00328</strain>
    </source>
</reference>
<comment type="caution">
    <text evidence="1">The sequence shown here is derived from an EMBL/GenBank/DDBJ whole genome shotgun (WGS) entry which is preliminary data.</text>
</comment>
<name>A0ACB7U5C8_DIOAL</name>
<keyword evidence="2" id="KW-1185">Reference proteome</keyword>
<organism evidence="1 2">
    <name type="scientific">Dioscorea alata</name>
    <name type="common">Purple yam</name>
    <dbReference type="NCBI Taxonomy" id="55571"/>
    <lineage>
        <taxon>Eukaryota</taxon>
        <taxon>Viridiplantae</taxon>
        <taxon>Streptophyta</taxon>
        <taxon>Embryophyta</taxon>
        <taxon>Tracheophyta</taxon>
        <taxon>Spermatophyta</taxon>
        <taxon>Magnoliopsida</taxon>
        <taxon>Liliopsida</taxon>
        <taxon>Dioscoreales</taxon>
        <taxon>Dioscoreaceae</taxon>
        <taxon>Dioscorea</taxon>
    </lineage>
</organism>
<dbReference type="EMBL" id="CM037028">
    <property type="protein sequence ID" value="KAH7655470.1"/>
    <property type="molecule type" value="Genomic_DNA"/>
</dbReference>
<protein>
    <submittedName>
        <fullName evidence="1">Uncharacterized protein</fullName>
    </submittedName>
</protein>
<proteinExistence type="predicted"/>
<sequence length="141" mass="15522">MFMAVVLVVMMLLMLMLMLMMMVVVVVVSISFTAFTARRNIDGGGVVIAVVVVVFREAIKSRVFKPGSDDNHRAGSKQRASNQATDDLTLRSSQRDRNAALHRRKRRRKHGTGKGKDLEPSTEDDGGGRGLHRLTKGDVGD</sequence>